<evidence type="ECO:0000256" key="1">
    <source>
        <dbReference type="ARBA" id="ARBA00004123"/>
    </source>
</evidence>
<evidence type="ECO:0000313" key="6">
    <source>
        <dbReference type="EMBL" id="KYP40269.1"/>
    </source>
</evidence>
<organism evidence="6 7">
    <name type="scientific">Cajanus cajan</name>
    <name type="common">Pigeon pea</name>
    <name type="synonym">Cajanus indicus</name>
    <dbReference type="NCBI Taxonomy" id="3821"/>
    <lineage>
        <taxon>Eukaryota</taxon>
        <taxon>Viridiplantae</taxon>
        <taxon>Streptophyta</taxon>
        <taxon>Embryophyta</taxon>
        <taxon>Tracheophyta</taxon>
        <taxon>Spermatophyta</taxon>
        <taxon>Magnoliopsida</taxon>
        <taxon>eudicotyledons</taxon>
        <taxon>Gunneridae</taxon>
        <taxon>Pentapetalae</taxon>
        <taxon>rosids</taxon>
        <taxon>fabids</taxon>
        <taxon>Fabales</taxon>
        <taxon>Fabaceae</taxon>
        <taxon>Papilionoideae</taxon>
        <taxon>50 kb inversion clade</taxon>
        <taxon>NPAAA clade</taxon>
        <taxon>indigoferoid/millettioid clade</taxon>
        <taxon>Phaseoleae</taxon>
        <taxon>Cajanus</taxon>
    </lineage>
</organism>
<evidence type="ECO:0000256" key="3">
    <source>
        <dbReference type="ARBA" id="ARBA00023125"/>
    </source>
</evidence>
<dbReference type="Proteomes" id="UP000075243">
    <property type="component" value="Unassembled WGS sequence"/>
</dbReference>
<dbReference type="PANTHER" id="PTHR34269">
    <property type="entry name" value="TRANSCRIPTION FACTOR B3-DOMAIN FAMILY-RELATED"/>
    <property type="match status" value="1"/>
</dbReference>
<keyword evidence="7" id="KW-1185">Reference proteome</keyword>
<evidence type="ECO:0000256" key="2">
    <source>
        <dbReference type="ARBA" id="ARBA00023015"/>
    </source>
</evidence>
<sequence>MNEKGTKISIWDVDTQSMHYLVFKFWSSSRSYVFIDNWTKDFVLRRGLKIGDEIGFHWDPYKNRFDFSILVRA</sequence>
<protein>
    <submittedName>
        <fullName evidence="6">B3 domain-containing protein At2g33720 family</fullName>
    </submittedName>
</protein>
<dbReference type="EMBL" id="KQ483847">
    <property type="protein sequence ID" value="KYP40269.1"/>
    <property type="molecule type" value="Genomic_DNA"/>
</dbReference>
<comment type="subcellular location">
    <subcellularLocation>
        <location evidence="1">Nucleus</location>
    </subcellularLocation>
</comment>
<keyword evidence="4" id="KW-0804">Transcription</keyword>
<evidence type="ECO:0000313" key="7">
    <source>
        <dbReference type="Proteomes" id="UP000075243"/>
    </source>
</evidence>
<dbReference type="CDD" id="cd10017">
    <property type="entry name" value="B3_DNA"/>
    <property type="match status" value="1"/>
</dbReference>
<name>A0A151RCS6_CAJCA</name>
<dbReference type="InterPro" id="IPR003340">
    <property type="entry name" value="B3_DNA-bd"/>
</dbReference>
<dbReference type="PANTHER" id="PTHR34269:SF11">
    <property type="entry name" value="B3 DOMAIN PROTEIN"/>
    <property type="match status" value="1"/>
</dbReference>
<proteinExistence type="predicted"/>
<dbReference type="Gene3D" id="2.40.330.10">
    <property type="entry name" value="DNA-binding pseudobarrel domain"/>
    <property type="match status" value="1"/>
</dbReference>
<gene>
    <name evidence="6" type="ORF">KK1_038383</name>
</gene>
<reference evidence="6" key="1">
    <citation type="journal article" date="2012" name="Nat. Biotechnol.">
        <title>Draft genome sequence of pigeonpea (Cajanus cajan), an orphan legume crop of resource-poor farmers.</title>
        <authorList>
            <person name="Varshney R.K."/>
            <person name="Chen W."/>
            <person name="Li Y."/>
            <person name="Bharti A.K."/>
            <person name="Saxena R.K."/>
            <person name="Schlueter J.A."/>
            <person name="Donoghue M.T."/>
            <person name="Azam S."/>
            <person name="Fan G."/>
            <person name="Whaley A.M."/>
            <person name="Farmer A.D."/>
            <person name="Sheridan J."/>
            <person name="Iwata A."/>
            <person name="Tuteja R."/>
            <person name="Penmetsa R.V."/>
            <person name="Wu W."/>
            <person name="Upadhyaya H.D."/>
            <person name="Yang S.P."/>
            <person name="Shah T."/>
            <person name="Saxena K.B."/>
            <person name="Michael T."/>
            <person name="McCombie W.R."/>
            <person name="Yang B."/>
            <person name="Zhang G."/>
            <person name="Yang H."/>
            <person name="Wang J."/>
            <person name="Spillane C."/>
            <person name="Cook D.R."/>
            <person name="May G.D."/>
            <person name="Xu X."/>
            <person name="Jackson S.A."/>
        </authorList>
    </citation>
    <scope>NUCLEOTIDE SEQUENCE [LARGE SCALE GENOMIC DNA]</scope>
</reference>
<dbReference type="GO" id="GO:0005634">
    <property type="term" value="C:nucleus"/>
    <property type="evidence" value="ECO:0007669"/>
    <property type="project" value="UniProtKB-SubCell"/>
</dbReference>
<dbReference type="Gramene" id="C.cajan_33172.t">
    <property type="protein sequence ID" value="C.cajan_33172.t.cds1"/>
    <property type="gene ID" value="C.cajan_33172"/>
</dbReference>
<dbReference type="SUPFAM" id="SSF101936">
    <property type="entry name" value="DNA-binding pseudobarrel domain"/>
    <property type="match status" value="1"/>
</dbReference>
<evidence type="ECO:0000256" key="4">
    <source>
        <dbReference type="ARBA" id="ARBA00023163"/>
    </source>
</evidence>
<dbReference type="InterPro" id="IPR051442">
    <property type="entry name" value="B3_domain"/>
</dbReference>
<dbReference type="OMA" id="IHWDPIV"/>
<evidence type="ECO:0000256" key="5">
    <source>
        <dbReference type="ARBA" id="ARBA00023242"/>
    </source>
</evidence>
<keyword evidence="5" id="KW-0539">Nucleus</keyword>
<keyword evidence="2" id="KW-0805">Transcription regulation</keyword>
<dbReference type="InterPro" id="IPR015300">
    <property type="entry name" value="DNA-bd_pseudobarrel_sf"/>
</dbReference>
<accession>A0A151RCS6</accession>
<dbReference type="GO" id="GO:0003677">
    <property type="term" value="F:DNA binding"/>
    <property type="evidence" value="ECO:0007669"/>
    <property type="project" value="UniProtKB-KW"/>
</dbReference>
<keyword evidence="3" id="KW-0238">DNA-binding</keyword>
<dbReference type="AlphaFoldDB" id="A0A151RCS6"/>